<keyword evidence="2" id="KW-1185">Reference proteome</keyword>
<accession>A0ABM9HM64</accession>
<organism evidence="1 2">
    <name type="scientific">Commensalibacter papalotli</name>
    <name type="common">ex Botero et al. 2024</name>
    <dbReference type="NCBI Taxonomy" id="2972766"/>
    <lineage>
        <taxon>Bacteria</taxon>
        <taxon>Pseudomonadati</taxon>
        <taxon>Pseudomonadota</taxon>
        <taxon>Alphaproteobacteria</taxon>
        <taxon>Acetobacterales</taxon>
        <taxon>Acetobacteraceae</taxon>
    </lineage>
</organism>
<dbReference type="RefSeq" id="WP_282023544.1">
    <property type="nucleotide sequence ID" value="NZ_CAMXCH010000001.1"/>
</dbReference>
<dbReference type="EMBL" id="CAMXCH010000001">
    <property type="protein sequence ID" value="CAI3935186.1"/>
    <property type="molecule type" value="Genomic_DNA"/>
</dbReference>
<sequence>MNINEFIAYCQEGHSISPEQPELLNLLHQCDCNTQRFTMKLNNNFHTQDEIVDLFS</sequence>
<gene>
    <name evidence="1" type="ORF">R83534S58_LOCUS783</name>
</gene>
<protein>
    <submittedName>
        <fullName evidence="1">Uncharacterized protein</fullName>
    </submittedName>
</protein>
<evidence type="ECO:0000313" key="1">
    <source>
        <dbReference type="EMBL" id="CAI3935186.1"/>
    </source>
</evidence>
<dbReference type="Proteomes" id="UP001154272">
    <property type="component" value="Unassembled WGS sequence"/>
</dbReference>
<reference evidence="1" key="1">
    <citation type="submission" date="2022-10" db="EMBL/GenBank/DDBJ databases">
        <authorList>
            <person name="Botero Cardona J."/>
        </authorList>
    </citation>
    <scope>NUCLEOTIDE SEQUENCE</scope>
    <source>
        <strain evidence="1">R-83534</strain>
    </source>
</reference>
<evidence type="ECO:0000313" key="2">
    <source>
        <dbReference type="Proteomes" id="UP001154272"/>
    </source>
</evidence>
<proteinExistence type="predicted"/>
<comment type="caution">
    <text evidence="1">The sequence shown here is derived from an EMBL/GenBank/DDBJ whole genome shotgun (WGS) entry which is preliminary data.</text>
</comment>
<name>A0ABM9HM64_9PROT</name>